<proteinExistence type="predicted"/>
<evidence type="ECO:0000313" key="2">
    <source>
        <dbReference type="Proteomes" id="UP000580250"/>
    </source>
</evidence>
<gene>
    <name evidence="1" type="ORF">MENT_LOCUS57466</name>
</gene>
<dbReference type="AlphaFoldDB" id="A0A6V7XWT2"/>
<organism evidence="1 2">
    <name type="scientific">Meloidogyne enterolobii</name>
    <name type="common">Root-knot nematode worm</name>
    <name type="synonym">Meloidogyne mayaguensis</name>
    <dbReference type="NCBI Taxonomy" id="390850"/>
    <lineage>
        <taxon>Eukaryota</taxon>
        <taxon>Metazoa</taxon>
        <taxon>Ecdysozoa</taxon>
        <taxon>Nematoda</taxon>
        <taxon>Chromadorea</taxon>
        <taxon>Rhabditida</taxon>
        <taxon>Tylenchina</taxon>
        <taxon>Tylenchomorpha</taxon>
        <taxon>Tylenchoidea</taxon>
        <taxon>Meloidogynidae</taxon>
        <taxon>Meloidogyninae</taxon>
        <taxon>Meloidogyne</taxon>
    </lineage>
</organism>
<evidence type="ECO:0000313" key="1">
    <source>
        <dbReference type="EMBL" id="CAD2203768.1"/>
    </source>
</evidence>
<dbReference type="Proteomes" id="UP000580250">
    <property type="component" value="Unassembled WGS sequence"/>
</dbReference>
<dbReference type="EMBL" id="CAJEWN010002454">
    <property type="protein sequence ID" value="CAD2203768.1"/>
    <property type="molecule type" value="Genomic_DNA"/>
</dbReference>
<name>A0A6V7XWT2_MELEN</name>
<reference evidence="1 2" key="1">
    <citation type="submission" date="2020-08" db="EMBL/GenBank/DDBJ databases">
        <authorList>
            <person name="Koutsovoulos G."/>
            <person name="Danchin GJ E."/>
        </authorList>
    </citation>
    <scope>NUCLEOTIDE SEQUENCE [LARGE SCALE GENOMIC DNA]</scope>
</reference>
<sequence length="51" mass="5409">MRVFEKNGPYMSVLNDDNNNNKLNGARHVFNDGGGGVGGGYCSKEGNEAGF</sequence>
<accession>A0A6V7XWT2</accession>
<comment type="caution">
    <text evidence="1">The sequence shown here is derived from an EMBL/GenBank/DDBJ whole genome shotgun (WGS) entry which is preliminary data.</text>
</comment>
<protein>
    <submittedName>
        <fullName evidence="1">Uncharacterized protein</fullName>
    </submittedName>
</protein>